<dbReference type="InterPro" id="IPR001296">
    <property type="entry name" value="Glyco_trans_1"/>
</dbReference>
<proteinExistence type="predicted"/>
<dbReference type="PANTHER" id="PTHR12526:SF630">
    <property type="entry name" value="GLYCOSYLTRANSFERASE"/>
    <property type="match status" value="1"/>
</dbReference>
<evidence type="ECO:0000313" key="2">
    <source>
        <dbReference type="EMBL" id="KGF45948.1"/>
    </source>
</evidence>
<dbReference type="Pfam" id="PF00534">
    <property type="entry name" value="Glycos_transf_1"/>
    <property type="match status" value="1"/>
</dbReference>
<evidence type="ECO:0000259" key="1">
    <source>
        <dbReference type="Pfam" id="PF00534"/>
    </source>
</evidence>
<dbReference type="RefSeq" id="WP_036865758.1">
    <property type="nucleotide sequence ID" value="NZ_JRNQ01000002.1"/>
</dbReference>
<reference evidence="2 3" key="1">
    <citation type="submission" date="2014-07" db="EMBL/GenBank/DDBJ databases">
        <authorList>
            <person name="McCorrison J."/>
            <person name="Sanka R."/>
            <person name="Torralba M."/>
            <person name="Gillis M."/>
            <person name="Haft D.H."/>
            <person name="Methe B."/>
            <person name="Sutton G."/>
            <person name="Nelson K.E."/>
        </authorList>
    </citation>
    <scope>NUCLEOTIDE SEQUENCE [LARGE SCALE GENOMIC DNA]</scope>
    <source>
        <strain evidence="2 3">DNF00320</strain>
    </source>
</reference>
<dbReference type="Gene3D" id="3.40.50.2000">
    <property type="entry name" value="Glycogen Phosphorylase B"/>
    <property type="match status" value="2"/>
</dbReference>
<dbReference type="OrthoDB" id="9811239at2"/>
<dbReference type="Proteomes" id="UP000029525">
    <property type="component" value="Unassembled WGS sequence"/>
</dbReference>
<dbReference type="PANTHER" id="PTHR12526">
    <property type="entry name" value="GLYCOSYLTRANSFERASE"/>
    <property type="match status" value="1"/>
</dbReference>
<dbReference type="EMBL" id="JRNQ01000002">
    <property type="protein sequence ID" value="KGF45948.1"/>
    <property type="molecule type" value="Genomic_DNA"/>
</dbReference>
<gene>
    <name evidence="2" type="ORF">HMPREF0647_00655</name>
</gene>
<evidence type="ECO:0000313" key="3">
    <source>
        <dbReference type="Proteomes" id="UP000029525"/>
    </source>
</evidence>
<dbReference type="SUPFAM" id="SSF53756">
    <property type="entry name" value="UDP-Glycosyltransferase/glycogen phosphorylase"/>
    <property type="match status" value="1"/>
</dbReference>
<protein>
    <submittedName>
        <fullName evidence="2">Glycosyl transferase</fullName>
    </submittedName>
</protein>
<name>A0A096AFP2_9BACT</name>
<dbReference type="CDD" id="cd03811">
    <property type="entry name" value="GT4_GT28_WabH-like"/>
    <property type="match status" value="1"/>
</dbReference>
<organism evidence="2 3">
    <name type="scientific">Prevotella bivia DNF00320</name>
    <dbReference type="NCBI Taxonomy" id="1401068"/>
    <lineage>
        <taxon>Bacteria</taxon>
        <taxon>Pseudomonadati</taxon>
        <taxon>Bacteroidota</taxon>
        <taxon>Bacteroidia</taxon>
        <taxon>Bacteroidales</taxon>
        <taxon>Prevotellaceae</taxon>
        <taxon>Prevotella</taxon>
    </lineage>
</organism>
<sequence length="394" mass="45618">MERKRIAFIVSRFLDGGVETVLLQYLNYLVSLDAYDITLVIGVYTGKHEVYKDRIPKGVKIEYLVKNKCLTWKLLPRSQRQSKIIRLTDEIFINPIRRGLVQYRIWKLGKKNDVIIDFNHEQASFLKSVKCRKIVFFHSSIEVDFRQDPRYIQRLQRKIDAYDCIVTIAKNMQQEAYKIFSRMASRTCMIYNSVDEQALKQLSKVPVADPLMKLPYILIVTRLEEVQKDVTSLIRAYAILRNKYGHKEELFVIGKGFSLGMLQQEARKQQVADHVHFLGFMSNPYPWISQCQLFVQSSKYEGLPTTMIESLLLDKMIVATDCPTGPHEIINDGKAGLLTPVGDVEALAKAMHEALTDKALQQRIAQGRAEHKKQFTWEVNGEKFRRLLDGDMPR</sequence>
<comment type="caution">
    <text evidence="2">The sequence shown here is derived from an EMBL/GenBank/DDBJ whole genome shotgun (WGS) entry which is preliminary data.</text>
</comment>
<dbReference type="AlphaFoldDB" id="A0A096AFP2"/>
<dbReference type="GO" id="GO:0016757">
    <property type="term" value="F:glycosyltransferase activity"/>
    <property type="evidence" value="ECO:0007669"/>
    <property type="project" value="InterPro"/>
</dbReference>
<feature type="domain" description="Glycosyl transferase family 1" evidence="1">
    <location>
        <begin position="213"/>
        <end position="366"/>
    </location>
</feature>
<accession>A0A096AFP2</accession>
<keyword evidence="2" id="KW-0808">Transferase</keyword>